<feature type="region of interest" description="Disordered" evidence="9">
    <location>
        <begin position="453"/>
        <end position="475"/>
    </location>
</feature>
<dbReference type="Pfam" id="PF12937">
    <property type="entry name" value="F-box-like"/>
    <property type="match status" value="1"/>
</dbReference>
<dbReference type="SMART" id="SM00367">
    <property type="entry name" value="LRR_CC"/>
    <property type="match status" value="4"/>
</dbReference>
<evidence type="ECO:0000256" key="9">
    <source>
        <dbReference type="SAM" id="MobiDB-lite"/>
    </source>
</evidence>
<keyword evidence="5" id="KW-0408">Iron</keyword>
<keyword evidence="2 8" id="KW-0863">Zinc-finger</keyword>
<dbReference type="InterPro" id="IPR041667">
    <property type="entry name" value="Cupin_8"/>
</dbReference>
<dbReference type="InterPro" id="IPR050690">
    <property type="entry name" value="JHDM1_Histone_Demethylase"/>
</dbReference>
<feature type="region of interest" description="Disordered" evidence="9">
    <location>
        <begin position="734"/>
        <end position="756"/>
    </location>
</feature>
<dbReference type="SUPFAM" id="SSF52047">
    <property type="entry name" value="RNI-like"/>
    <property type="match status" value="1"/>
</dbReference>
<evidence type="ECO:0000256" key="8">
    <source>
        <dbReference type="PROSITE-ProRule" id="PRU00509"/>
    </source>
</evidence>
<dbReference type="Pfam" id="PF16866">
    <property type="entry name" value="PHD_4"/>
    <property type="match status" value="1"/>
</dbReference>
<feature type="domain" description="JmjC" evidence="11">
    <location>
        <begin position="172"/>
        <end position="336"/>
    </location>
</feature>
<feature type="compositionally biased region" description="Basic residues" evidence="9">
    <location>
        <begin position="807"/>
        <end position="817"/>
    </location>
</feature>
<accession>A0A7R9CU86</accession>
<name>A0A7R9CU86_TIMPO</name>
<dbReference type="InterPro" id="IPR001965">
    <property type="entry name" value="Znf_PHD"/>
</dbReference>
<reference evidence="12" key="1">
    <citation type="submission" date="2020-11" db="EMBL/GenBank/DDBJ databases">
        <authorList>
            <person name="Tran Van P."/>
        </authorList>
    </citation>
    <scope>NUCLEOTIDE SEQUENCE</scope>
</reference>
<evidence type="ECO:0000256" key="3">
    <source>
        <dbReference type="ARBA" id="ARBA00022833"/>
    </source>
</evidence>
<evidence type="ECO:0000256" key="6">
    <source>
        <dbReference type="ARBA" id="ARBA00023015"/>
    </source>
</evidence>
<proteinExistence type="predicted"/>
<dbReference type="Pfam" id="PF13621">
    <property type="entry name" value="Cupin_8"/>
    <property type="match status" value="1"/>
</dbReference>
<dbReference type="InterPro" id="IPR003347">
    <property type="entry name" value="JmjC_dom"/>
</dbReference>
<feature type="compositionally biased region" description="Polar residues" evidence="9">
    <location>
        <begin position="846"/>
        <end position="865"/>
    </location>
</feature>
<feature type="domain" description="CXXC-type" evidence="10">
    <location>
        <begin position="475"/>
        <end position="521"/>
    </location>
</feature>
<keyword evidence="3" id="KW-0862">Zinc</keyword>
<dbReference type="SMART" id="SM00249">
    <property type="entry name" value="PHD"/>
    <property type="match status" value="1"/>
</dbReference>
<dbReference type="GO" id="GO:0016491">
    <property type="term" value="F:oxidoreductase activity"/>
    <property type="evidence" value="ECO:0007669"/>
    <property type="project" value="UniProtKB-KW"/>
</dbReference>
<evidence type="ECO:0000313" key="12">
    <source>
        <dbReference type="EMBL" id="CAD7402600.1"/>
    </source>
</evidence>
<dbReference type="InterPro" id="IPR002857">
    <property type="entry name" value="Znf_CXXC"/>
</dbReference>
<dbReference type="GO" id="GO:0008270">
    <property type="term" value="F:zinc ion binding"/>
    <property type="evidence" value="ECO:0007669"/>
    <property type="project" value="UniProtKB-KW"/>
</dbReference>
<dbReference type="Pfam" id="PF02008">
    <property type="entry name" value="zf-CXXC"/>
    <property type="match status" value="1"/>
</dbReference>
<evidence type="ECO:0000256" key="7">
    <source>
        <dbReference type="ARBA" id="ARBA00023163"/>
    </source>
</evidence>
<feature type="compositionally biased region" description="Polar residues" evidence="9">
    <location>
        <begin position="453"/>
        <end position="463"/>
    </location>
</feature>
<sequence length="1215" mass="136729">MDIDTPILESLKTQSQMIHEINIKSESIDKICVKNDIINEVDSQQNQAHNIGFPIHGTNVIYPYHIQDRIKTDCFSQNLVTELKGSDFNLAYIQKHGFDVPVLFRDKEGLGLKVPGPKFSVRHVRMYIGSKYDLEVFDVGSGRTGLMLMKDFYKYYRDPNKDRLLDVLSLEFSHTKMNNLMLAPSVVRELDWAECTWLKNMKQAHSSHKALKYPKVQKYCLLSVKGCYTDFHTEIGGSSSWYHVVRGKKIFWLIPPTEQNLELYEQWLVSEKSPSTFLGDKVEKCGRCILSPGETLLIPSGWLHAVYAQRDTLMFGGKFLHSFGIDAQLKVAKLEKIRRKPRSSRYPLFTEMLWFVLEGYVHRLLGHSYCSEEAKTEVESDICHTHLTPQELHGLKSIVLFLHILPANEKNVPQSIKDPIGLIKDVRTLVEQHRHDDHTLAITGKAVLGNILNTIDGSPSTPEEPSGQPGGASTARRRRTHCRKCSSCLSKECGSCYHCRNMVKLGGTRQAKQSCARRLCLQPVLPVTTVCSVCGLDGWRRHVTHPATAGGSSPSLLMECILCMDIVHSNCAAIQCRDHHGIVYNEMPSFWKCPKCCKEGGTIDHKLQRLQMRHTSEPSMDCPDVNSKAIDCKDIFKTEMMEEDVTIKLETSNVISMNTSHPLQLHNSSDIPMKKAKLEHSLFLGKQAQELGRFREEWMYSTLIFQGLKMSGVGFSLPRLAIYEKSACQQTGAEEISRQYEGGGFSEEESSQKDVEISPNALEDDEPFHGFEVNDDPMLDVGERQAHQGATGTESDMLVERGPGRPKLMRTGRRGRPTKIYQPAANRADQKLALNNDPPYDKDTGHSSTASSQTMEHNNPFSLAETSPKHEVKGLENLSSDIVSNKTVVGSTRHQKIPLRIQLTQQMLRNSIRILKKPYFTVRPSSAISKICLHNWMSPAGNNVKVPQLDLKCLLPIFKFLSRVDLYQCSQVCKTWSQCTIHPSLWQTMDVSHKQLTVSSLIGIVRRQPTCLVLDWAQVSKRQLEWLLGRLPQLKKLSLHGCPWGNVSALKTCLCPPLTSLDLSFVSGLQDALLRELLSAPMDTRPGLTEFKCRLKGLQMLKLAGCDISDLSLRYIVQCLPTLKVLDVSLCSRITDAGVAQLGIHPASTIVTLEKLDLSSCRLLTDSCLEHLIQCKALVRLDLRFTSVTSGAIEKFILDSVRGLKVMNEKLLIEM</sequence>
<dbReference type="SMART" id="SM00558">
    <property type="entry name" value="JmjC"/>
    <property type="match status" value="1"/>
</dbReference>
<feature type="region of interest" description="Disordered" evidence="9">
    <location>
        <begin position="786"/>
        <end position="866"/>
    </location>
</feature>
<dbReference type="InterPro" id="IPR006553">
    <property type="entry name" value="Leu-rich_rpt_Cys-con_subtyp"/>
</dbReference>
<dbReference type="InterPro" id="IPR001611">
    <property type="entry name" value="Leu-rich_rpt"/>
</dbReference>
<dbReference type="Pfam" id="PF13516">
    <property type="entry name" value="LRR_6"/>
    <property type="match status" value="1"/>
</dbReference>
<dbReference type="InterPro" id="IPR032675">
    <property type="entry name" value="LRR_dom_sf"/>
</dbReference>
<evidence type="ECO:0000256" key="4">
    <source>
        <dbReference type="ARBA" id="ARBA00023002"/>
    </source>
</evidence>
<dbReference type="AlphaFoldDB" id="A0A7R9CU86"/>
<evidence type="ECO:0000259" key="10">
    <source>
        <dbReference type="PROSITE" id="PS51058"/>
    </source>
</evidence>
<dbReference type="SUPFAM" id="SSF51197">
    <property type="entry name" value="Clavaminate synthase-like"/>
    <property type="match status" value="1"/>
</dbReference>
<evidence type="ECO:0000256" key="2">
    <source>
        <dbReference type="ARBA" id="ARBA00022771"/>
    </source>
</evidence>
<dbReference type="GO" id="GO:0003677">
    <property type="term" value="F:DNA binding"/>
    <property type="evidence" value="ECO:0007669"/>
    <property type="project" value="InterPro"/>
</dbReference>
<dbReference type="Gene3D" id="3.30.40.10">
    <property type="entry name" value="Zinc/RING finger domain, C3HC4 (zinc finger)"/>
    <property type="match status" value="1"/>
</dbReference>
<dbReference type="InterPro" id="IPR001810">
    <property type="entry name" value="F-box_dom"/>
</dbReference>
<keyword evidence="4" id="KW-0560">Oxidoreductase</keyword>
<dbReference type="Gene3D" id="1.20.58.1360">
    <property type="match status" value="1"/>
</dbReference>
<protein>
    <submittedName>
        <fullName evidence="12">Uncharacterized protein</fullName>
    </submittedName>
</protein>
<dbReference type="PROSITE" id="PS51184">
    <property type="entry name" value="JMJC"/>
    <property type="match status" value="1"/>
</dbReference>
<evidence type="ECO:0000256" key="5">
    <source>
        <dbReference type="ARBA" id="ARBA00023004"/>
    </source>
</evidence>
<gene>
    <name evidence="12" type="ORF">TPSB3V08_LOCUS3645</name>
</gene>
<organism evidence="12">
    <name type="scientific">Timema poppense</name>
    <name type="common">Walking stick</name>
    <dbReference type="NCBI Taxonomy" id="170557"/>
    <lineage>
        <taxon>Eukaryota</taxon>
        <taxon>Metazoa</taxon>
        <taxon>Ecdysozoa</taxon>
        <taxon>Arthropoda</taxon>
        <taxon>Hexapoda</taxon>
        <taxon>Insecta</taxon>
        <taxon>Pterygota</taxon>
        <taxon>Neoptera</taxon>
        <taxon>Polyneoptera</taxon>
        <taxon>Phasmatodea</taxon>
        <taxon>Timematodea</taxon>
        <taxon>Timematoidea</taxon>
        <taxon>Timematidae</taxon>
        <taxon>Timema</taxon>
    </lineage>
</organism>
<keyword evidence="6" id="KW-0805">Transcription regulation</keyword>
<dbReference type="Gene3D" id="2.60.120.650">
    <property type="entry name" value="Cupin"/>
    <property type="match status" value="1"/>
</dbReference>
<dbReference type="Gene3D" id="3.80.10.10">
    <property type="entry name" value="Ribonuclease Inhibitor"/>
    <property type="match status" value="1"/>
</dbReference>
<evidence type="ECO:0000259" key="11">
    <source>
        <dbReference type="PROSITE" id="PS51184"/>
    </source>
</evidence>
<dbReference type="InterPro" id="IPR013083">
    <property type="entry name" value="Znf_RING/FYVE/PHD"/>
</dbReference>
<dbReference type="InterPro" id="IPR019787">
    <property type="entry name" value="Znf_PHD-finger"/>
</dbReference>
<dbReference type="CDD" id="cd21783">
    <property type="entry name" value="CTD_Jhd1-like"/>
    <property type="match status" value="1"/>
</dbReference>
<dbReference type="PROSITE" id="PS51058">
    <property type="entry name" value="ZF_CXXC"/>
    <property type="match status" value="1"/>
</dbReference>
<keyword evidence="7" id="KW-0804">Transcription</keyword>
<evidence type="ECO:0000256" key="1">
    <source>
        <dbReference type="ARBA" id="ARBA00022723"/>
    </source>
</evidence>
<keyword evidence="1" id="KW-0479">Metal-binding</keyword>
<dbReference type="EMBL" id="OD001616">
    <property type="protein sequence ID" value="CAD7402600.1"/>
    <property type="molecule type" value="Genomic_DNA"/>
</dbReference>
<dbReference type="PANTHER" id="PTHR23123">
    <property type="entry name" value="PHD/F-BOX CONTAINING PROTEIN"/>
    <property type="match status" value="1"/>
</dbReference>